<organism evidence="1 2">
    <name type="scientific">Reyranella soli</name>
    <dbReference type="NCBI Taxonomy" id="1230389"/>
    <lineage>
        <taxon>Bacteria</taxon>
        <taxon>Pseudomonadati</taxon>
        <taxon>Pseudomonadota</taxon>
        <taxon>Alphaproteobacteria</taxon>
        <taxon>Hyphomicrobiales</taxon>
        <taxon>Reyranellaceae</taxon>
        <taxon>Reyranella</taxon>
    </lineage>
</organism>
<name>A0A512NT79_9HYPH</name>
<dbReference type="Proteomes" id="UP000321058">
    <property type="component" value="Unassembled WGS sequence"/>
</dbReference>
<gene>
    <name evidence="1" type="ORF">RSO01_93340</name>
</gene>
<dbReference type="Pfam" id="PF00378">
    <property type="entry name" value="ECH_1"/>
    <property type="match status" value="1"/>
</dbReference>
<dbReference type="InterPro" id="IPR001753">
    <property type="entry name" value="Enoyl-CoA_hydra/iso"/>
</dbReference>
<dbReference type="PANTHER" id="PTHR11941:SF54">
    <property type="entry name" value="ENOYL-COA HYDRATASE, MITOCHONDRIAL"/>
    <property type="match status" value="1"/>
</dbReference>
<dbReference type="Gene3D" id="3.90.226.10">
    <property type="entry name" value="2-enoyl-CoA Hydratase, Chain A, domain 1"/>
    <property type="match status" value="1"/>
</dbReference>
<reference evidence="1 2" key="1">
    <citation type="submission" date="2019-07" db="EMBL/GenBank/DDBJ databases">
        <title>Whole genome shotgun sequence of Reyranella soli NBRC 108950.</title>
        <authorList>
            <person name="Hosoyama A."/>
            <person name="Uohara A."/>
            <person name="Ohji S."/>
            <person name="Ichikawa N."/>
        </authorList>
    </citation>
    <scope>NUCLEOTIDE SEQUENCE [LARGE SCALE GENOMIC DNA]</scope>
    <source>
        <strain evidence="1 2">NBRC 108950</strain>
    </source>
</reference>
<dbReference type="InterPro" id="IPR029045">
    <property type="entry name" value="ClpP/crotonase-like_dom_sf"/>
</dbReference>
<dbReference type="CDD" id="cd06558">
    <property type="entry name" value="crotonase-like"/>
    <property type="match status" value="1"/>
</dbReference>
<sequence>MAQGAERRFVKVEKGLGPQGRIAVVRFDRGDNVNAFSYQAMRELRDVTRDFEDDLDTSVVILTGSAKAFSAGFDLKDPEGRLRDTATIAEKIHRQRLGPKMSRAWQEMDQVTIAAIEGHCIGGGAALVVSLDFRFCGKGAHFRIPEVELGMNMSWGSIPRMIALMGPARTKQAVILASDRIPAADALEWGLVEKVVDDGQALAAAMEFAERIAKQPPIPVRMTKTTVNRVTFALHDLGSHMDAEQNVLTGLTEDYKEGTSAFREKRKPTFKGR</sequence>
<evidence type="ECO:0000313" key="2">
    <source>
        <dbReference type="Proteomes" id="UP000321058"/>
    </source>
</evidence>
<protein>
    <submittedName>
        <fullName evidence="1">Enoyl-CoA hydratase</fullName>
    </submittedName>
</protein>
<dbReference type="PANTHER" id="PTHR11941">
    <property type="entry name" value="ENOYL-COA HYDRATASE-RELATED"/>
    <property type="match status" value="1"/>
</dbReference>
<comment type="caution">
    <text evidence="1">The sequence shown here is derived from an EMBL/GenBank/DDBJ whole genome shotgun (WGS) entry which is preliminary data.</text>
</comment>
<proteinExistence type="predicted"/>
<dbReference type="AlphaFoldDB" id="A0A512NT79"/>
<dbReference type="GO" id="GO:0003824">
    <property type="term" value="F:catalytic activity"/>
    <property type="evidence" value="ECO:0007669"/>
    <property type="project" value="UniProtKB-ARBA"/>
</dbReference>
<accession>A0A512NT79</accession>
<evidence type="ECO:0000313" key="1">
    <source>
        <dbReference type="EMBL" id="GEP62168.1"/>
    </source>
</evidence>
<dbReference type="OrthoDB" id="7848551at2"/>
<dbReference type="SUPFAM" id="SSF52096">
    <property type="entry name" value="ClpP/crotonase"/>
    <property type="match status" value="1"/>
</dbReference>
<dbReference type="EMBL" id="BKAJ01000330">
    <property type="protein sequence ID" value="GEP62168.1"/>
    <property type="molecule type" value="Genomic_DNA"/>
</dbReference>
<keyword evidence="2" id="KW-1185">Reference proteome</keyword>
<dbReference type="GO" id="GO:0006635">
    <property type="term" value="P:fatty acid beta-oxidation"/>
    <property type="evidence" value="ECO:0007669"/>
    <property type="project" value="TreeGrafter"/>
</dbReference>
<dbReference type="RefSeq" id="WP_147157428.1">
    <property type="nucleotide sequence ID" value="NZ_BKAJ01000330.1"/>
</dbReference>